<evidence type="ECO:0000256" key="2">
    <source>
        <dbReference type="ARBA" id="ARBA00004496"/>
    </source>
</evidence>
<dbReference type="HOGENOM" id="CLU_096905_1_0_1"/>
<dbReference type="OrthoDB" id="5424991at2759"/>
<keyword evidence="5" id="KW-0963">Cytoplasm</keyword>
<dbReference type="GeneID" id="27323721"/>
<dbReference type="STRING" id="212818.A0A0D1XT55"/>
<dbReference type="VEuPathDB" id="FungiDB:PV10_05876"/>
<feature type="region of interest" description="Disordered" evidence="7">
    <location>
        <begin position="25"/>
        <end position="65"/>
    </location>
</feature>
<dbReference type="PANTHER" id="PTHR39145">
    <property type="entry name" value="BIOGENESIS OF LYSOSOME-RELATED ORGANELLES COMPLEX 1 SUBUNIT CNL1"/>
    <property type="match status" value="1"/>
</dbReference>
<evidence type="ECO:0000256" key="7">
    <source>
        <dbReference type="SAM" id="MobiDB-lite"/>
    </source>
</evidence>
<feature type="compositionally biased region" description="Low complexity" evidence="7">
    <location>
        <begin position="52"/>
        <end position="65"/>
    </location>
</feature>
<name>A0A0D1XT55_EXOME</name>
<dbReference type="RefSeq" id="XP_016222900.1">
    <property type="nucleotide sequence ID" value="XM_016370607.1"/>
</dbReference>
<dbReference type="PANTHER" id="PTHR39145:SF1">
    <property type="entry name" value="BIOGENESIS OF LYSOSOME-RELATED ORGANELLES COMPLEX 1 SUBUNIT CNL1"/>
    <property type="match status" value="1"/>
</dbReference>
<evidence type="ECO:0000256" key="4">
    <source>
        <dbReference type="ARBA" id="ARBA00014971"/>
    </source>
</evidence>
<evidence type="ECO:0000313" key="8">
    <source>
        <dbReference type="EMBL" id="KIV91326.1"/>
    </source>
</evidence>
<evidence type="ECO:0000256" key="5">
    <source>
        <dbReference type="ARBA" id="ARBA00022490"/>
    </source>
</evidence>
<dbReference type="InterPro" id="IPR034455">
    <property type="entry name" value="CNL1"/>
</dbReference>
<organism evidence="8 9">
    <name type="scientific">Exophiala mesophila</name>
    <name type="common">Black yeast-like fungus</name>
    <dbReference type="NCBI Taxonomy" id="212818"/>
    <lineage>
        <taxon>Eukaryota</taxon>
        <taxon>Fungi</taxon>
        <taxon>Dikarya</taxon>
        <taxon>Ascomycota</taxon>
        <taxon>Pezizomycotina</taxon>
        <taxon>Eurotiomycetes</taxon>
        <taxon>Chaetothyriomycetidae</taxon>
        <taxon>Chaetothyriales</taxon>
        <taxon>Herpotrichiellaceae</taxon>
        <taxon>Exophiala</taxon>
    </lineage>
</organism>
<dbReference type="GO" id="GO:0031083">
    <property type="term" value="C:BLOC-1 complex"/>
    <property type="evidence" value="ECO:0007669"/>
    <property type="project" value="InterPro"/>
</dbReference>
<accession>A0A0D1XT55</accession>
<dbReference type="GO" id="GO:0007032">
    <property type="term" value="P:endosome organization"/>
    <property type="evidence" value="ECO:0007669"/>
    <property type="project" value="TreeGrafter"/>
</dbReference>
<evidence type="ECO:0000256" key="6">
    <source>
        <dbReference type="ARBA" id="ARBA00029995"/>
    </source>
</evidence>
<dbReference type="OMA" id="RWQYLTQ"/>
<comment type="similarity">
    <text evidence="3">Belongs to the BLOC1S4 family.</text>
</comment>
<keyword evidence="9" id="KW-1185">Reference proteome</keyword>
<comment type="subcellular location">
    <subcellularLocation>
        <location evidence="2">Cytoplasm</location>
    </subcellularLocation>
</comment>
<reference evidence="8 9" key="1">
    <citation type="submission" date="2015-01" db="EMBL/GenBank/DDBJ databases">
        <title>The Genome Sequence of Exophiala mesophila CBS40295.</title>
        <authorList>
            <consortium name="The Broad Institute Genomics Platform"/>
            <person name="Cuomo C."/>
            <person name="de Hoog S."/>
            <person name="Gorbushina A."/>
            <person name="Stielow B."/>
            <person name="Teixiera M."/>
            <person name="Abouelleil A."/>
            <person name="Chapman S.B."/>
            <person name="Priest M."/>
            <person name="Young S.K."/>
            <person name="Wortman J."/>
            <person name="Nusbaum C."/>
            <person name="Birren B."/>
        </authorList>
    </citation>
    <scope>NUCLEOTIDE SEQUENCE [LARGE SCALE GENOMIC DNA]</scope>
    <source>
        <strain evidence="8 9">CBS 40295</strain>
    </source>
</reference>
<evidence type="ECO:0000256" key="1">
    <source>
        <dbReference type="ARBA" id="ARBA00003807"/>
    </source>
</evidence>
<dbReference type="EMBL" id="KN847523">
    <property type="protein sequence ID" value="KIV91326.1"/>
    <property type="molecule type" value="Genomic_DNA"/>
</dbReference>
<evidence type="ECO:0000256" key="3">
    <source>
        <dbReference type="ARBA" id="ARBA00007289"/>
    </source>
</evidence>
<dbReference type="Proteomes" id="UP000054302">
    <property type="component" value="Unassembled WGS sequence"/>
</dbReference>
<sequence>MSATHSVTDSPAVLTQSDIVFIRQQAQAATQQSHSGTAPERGRGPTRIPHHSTSSRAASAASSRSVSGRILLDDNSLTSLGVHLDIIMSSINGRINELTDAIEQSIERTRNQTNRTIYQADAELERCRTLLAQMKRLESDQKEVLRIRDRVTALRRAAEALDGRLDRSRHSGHSSAARSHR</sequence>
<evidence type="ECO:0000313" key="9">
    <source>
        <dbReference type="Proteomes" id="UP000054302"/>
    </source>
</evidence>
<gene>
    <name evidence="8" type="ORF">PV10_05876</name>
</gene>
<dbReference type="GO" id="GO:0005737">
    <property type="term" value="C:cytoplasm"/>
    <property type="evidence" value="ECO:0007669"/>
    <property type="project" value="UniProtKB-SubCell"/>
</dbReference>
<comment type="function">
    <text evidence="1">Component of the biogenesis of lysosome-related organelles complex-1 (BLOC-1), a complex that is involved in endosomal cargo sorting.</text>
</comment>
<proteinExistence type="inferred from homology"/>
<dbReference type="AlphaFoldDB" id="A0A0D1XT55"/>
<protein>
    <recommendedName>
        <fullName evidence="4">Biogenesis of lysosome-related organelles complex 1 subunit CNL1</fullName>
    </recommendedName>
    <alternativeName>
        <fullName evidence="6">CNO-like protein 1</fullName>
    </alternativeName>
</protein>